<feature type="compositionally biased region" description="Low complexity" evidence="1">
    <location>
        <begin position="18"/>
        <end position="41"/>
    </location>
</feature>
<protein>
    <recommendedName>
        <fullName evidence="5">MucB/RseB N-terminal domain-containing protein</fullName>
    </recommendedName>
</protein>
<accession>A0ABU4HVX9</accession>
<evidence type="ECO:0000256" key="2">
    <source>
        <dbReference type="SAM" id="Phobius"/>
    </source>
</evidence>
<gene>
    <name evidence="3" type="ORF">R7226_24245</name>
</gene>
<keyword evidence="2" id="KW-0812">Transmembrane</keyword>
<reference evidence="4" key="1">
    <citation type="submission" date="2023-07" db="EMBL/GenBank/DDBJ databases">
        <title>Conexibacter stalactiti sp. nov., isolated from stalactites in a lava cave and emended description of the genus Conexibacter.</title>
        <authorList>
            <person name="Lee S.D."/>
        </authorList>
    </citation>
    <scope>NUCLEOTIDE SEQUENCE [LARGE SCALE GENOMIC DNA]</scope>
    <source>
        <strain evidence="4">KCTC 39840</strain>
    </source>
</reference>
<comment type="caution">
    <text evidence="3">The sequence shown here is derived from an EMBL/GenBank/DDBJ whole genome shotgun (WGS) entry which is preliminary data.</text>
</comment>
<keyword evidence="2" id="KW-1133">Transmembrane helix</keyword>
<evidence type="ECO:0008006" key="5">
    <source>
        <dbReference type="Google" id="ProtNLM"/>
    </source>
</evidence>
<evidence type="ECO:0000313" key="4">
    <source>
        <dbReference type="Proteomes" id="UP001284601"/>
    </source>
</evidence>
<organism evidence="3 4">
    <name type="scientific">Conexibacter stalactiti</name>
    <dbReference type="NCBI Taxonomy" id="1940611"/>
    <lineage>
        <taxon>Bacteria</taxon>
        <taxon>Bacillati</taxon>
        <taxon>Actinomycetota</taxon>
        <taxon>Thermoleophilia</taxon>
        <taxon>Solirubrobacterales</taxon>
        <taxon>Conexibacteraceae</taxon>
        <taxon>Conexibacter</taxon>
    </lineage>
</organism>
<name>A0ABU4HVX9_9ACTN</name>
<keyword evidence="4" id="KW-1185">Reference proteome</keyword>
<feature type="transmembrane region" description="Helical" evidence="2">
    <location>
        <begin position="61"/>
        <end position="79"/>
    </location>
</feature>
<dbReference type="RefSeq" id="WP_318599946.1">
    <property type="nucleotide sequence ID" value="NZ_JAWSTH010000090.1"/>
</dbReference>
<proteinExistence type="predicted"/>
<sequence>MPASRRCTAPITAPCAATRCAGSTRRPSTTSSTRPSSSPARGRPPRTPAPRRTRLRSLRPALALAVGAAAALTLLVAGLPGGGGQGLPGAVAAFAAQLRADDGVLHVVLGPVRLQPEPGTSPEPPLWSEGLLVDALAAVRERRLRVVGETTLRGRPVWLVTTDSPLRLRYWIDRDNGALLRITNRIRHSRGLTTREILAVRDDRELLRHSRVRTTVQEVERWEPLPR</sequence>
<dbReference type="Proteomes" id="UP001284601">
    <property type="component" value="Unassembled WGS sequence"/>
</dbReference>
<keyword evidence="2" id="KW-0472">Membrane</keyword>
<feature type="region of interest" description="Disordered" evidence="1">
    <location>
        <begin position="18"/>
        <end position="54"/>
    </location>
</feature>
<evidence type="ECO:0000313" key="3">
    <source>
        <dbReference type="EMBL" id="MDW5597482.1"/>
    </source>
</evidence>
<dbReference type="EMBL" id="JAWSTH010000090">
    <property type="protein sequence ID" value="MDW5597482.1"/>
    <property type="molecule type" value="Genomic_DNA"/>
</dbReference>
<evidence type="ECO:0000256" key="1">
    <source>
        <dbReference type="SAM" id="MobiDB-lite"/>
    </source>
</evidence>